<evidence type="ECO:0000313" key="2">
    <source>
        <dbReference type="EMBL" id="SEA76455.1"/>
    </source>
</evidence>
<keyword evidence="3" id="KW-1185">Reference proteome</keyword>
<dbReference type="InterPro" id="IPR044398">
    <property type="entry name" value="Globin-sensor_dom"/>
</dbReference>
<sequence>MEREKNQPSSSPDIQTLVRLKRMLLYTQEDEHYLTMAGAILQPHSSSILNSWYGYLSANHYLSLYLRDNIEEKSGYLETLRPQFNQWMNAVCQGREGNSWRWLEDKIGKQLEQDTTTEKGSLPLVYLRYLSTFVYPIVTYSHPYLAGSGKNEEETARMQQAWFKAVSFSVLFWIYP</sequence>
<reference evidence="3" key="1">
    <citation type="submission" date="2016-10" db="EMBL/GenBank/DDBJ databases">
        <authorList>
            <person name="Varghese N."/>
            <person name="Submissions S."/>
        </authorList>
    </citation>
    <scope>NUCLEOTIDE SEQUENCE [LARGE SCALE GENOMIC DNA]</scope>
    <source>
        <strain evidence="3">DSM 23920</strain>
    </source>
</reference>
<dbReference type="EMBL" id="FNRL01000015">
    <property type="protein sequence ID" value="SEA76455.1"/>
    <property type="molecule type" value="Genomic_DNA"/>
</dbReference>
<dbReference type="Proteomes" id="UP000199656">
    <property type="component" value="Unassembled WGS sequence"/>
</dbReference>
<evidence type="ECO:0000259" key="1">
    <source>
        <dbReference type="Pfam" id="PF11563"/>
    </source>
</evidence>
<dbReference type="OrthoDB" id="9780134at2"/>
<dbReference type="GO" id="GO:0019825">
    <property type="term" value="F:oxygen binding"/>
    <property type="evidence" value="ECO:0007669"/>
    <property type="project" value="InterPro"/>
</dbReference>
<dbReference type="STRING" id="408074.SAMN05660909_03321"/>
<accession>A0A1H4DUI3</accession>
<dbReference type="GO" id="GO:0020037">
    <property type="term" value="F:heme binding"/>
    <property type="evidence" value="ECO:0007669"/>
    <property type="project" value="InterPro"/>
</dbReference>
<dbReference type="InterPro" id="IPR012292">
    <property type="entry name" value="Globin/Proto"/>
</dbReference>
<proteinExistence type="predicted"/>
<dbReference type="Gene3D" id="1.10.490.10">
    <property type="entry name" value="Globins"/>
    <property type="match status" value="1"/>
</dbReference>
<gene>
    <name evidence="2" type="ORF">SAMN05660909_03321</name>
</gene>
<evidence type="ECO:0000313" key="3">
    <source>
        <dbReference type="Proteomes" id="UP000199656"/>
    </source>
</evidence>
<dbReference type="Pfam" id="PF11563">
    <property type="entry name" value="Protoglobin"/>
    <property type="match status" value="1"/>
</dbReference>
<feature type="domain" description="Globin-sensor" evidence="1">
    <location>
        <begin position="17"/>
        <end position="174"/>
    </location>
</feature>
<protein>
    <submittedName>
        <fullName evidence="2">Protoglobin</fullName>
    </submittedName>
</protein>
<dbReference type="SMR" id="A0A1H4DUI3"/>
<organism evidence="2 3">
    <name type="scientific">Chitinophaga terrae</name>
    <name type="common">ex Kim and Jung 2007</name>
    <dbReference type="NCBI Taxonomy" id="408074"/>
    <lineage>
        <taxon>Bacteria</taxon>
        <taxon>Pseudomonadati</taxon>
        <taxon>Bacteroidota</taxon>
        <taxon>Chitinophagia</taxon>
        <taxon>Chitinophagales</taxon>
        <taxon>Chitinophagaceae</taxon>
        <taxon>Chitinophaga</taxon>
    </lineage>
</organism>
<dbReference type="RefSeq" id="WP_139170211.1">
    <property type="nucleotide sequence ID" value="NZ_BKAT01000027.1"/>
</dbReference>
<name>A0A1H4DUI3_9BACT</name>
<dbReference type="AlphaFoldDB" id="A0A1H4DUI3"/>